<evidence type="ECO:0000313" key="2">
    <source>
        <dbReference type="EMBL" id="AHH20797.1"/>
    </source>
</evidence>
<protein>
    <submittedName>
        <fullName evidence="2">Uncharacterized protein</fullName>
    </submittedName>
</protein>
<evidence type="ECO:0000256" key="1">
    <source>
        <dbReference type="SAM" id="MobiDB-lite"/>
    </source>
</evidence>
<reference evidence="2 3" key="1">
    <citation type="journal article" date="2014" name="Appl. Environ. Microbiol.">
        <title>Insights into the Microbial Degradation of Rubber and Gutta-Percha by Analysis of the Complete Genome of Nocardia nova SH22a.</title>
        <authorList>
            <person name="Luo Q."/>
            <person name="Hiessl S."/>
            <person name="Poehlein A."/>
            <person name="Daniel R."/>
            <person name="Steinbuchel A."/>
        </authorList>
    </citation>
    <scope>NUCLEOTIDE SEQUENCE [LARGE SCALE GENOMIC DNA]</scope>
    <source>
        <strain evidence="2">SH22a</strain>
    </source>
</reference>
<dbReference type="Proteomes" id="UP000019150">
    <property type="component" value="Chromosome"/>
</dbReference>
<keyword evidence="3" id="KW-1185">Reference proteome</keyword>
<feature type="region of interest" description="Disordered" evidence="1">
    <location>
        <begin position="34"/>
        <end position="56"/>
    </location>
</feature>
<organism evidence="2 3">
    <name type="scientific">Nocardia nova SH22a</name>
    <dbReference type="NCBI Taxonomy" id="1415166"/>
    <lineage>
        <taxon>Bacteria</taxon>
        <taxon>Bacillati</taxon>
        <taxon>Actinomycetota</taxon>
        <taxon>Actinomycetes</taxon>
        <taxon>Mycobacteriales</taxon>
        <taxon>Nocardiaceae</taxon>
        <taxon>Nocardia</taxon>
    </lineage>
</organism>
<sequence>MSGKFQFTPGAAVWIMPVGSEVLDGDGLNMTWSDGDGVTTSAPHGFVAPPTTEEAR</sequence>
<evidence type="ECO:0000313" key="3">
    <source>
        <dbReference type="Proteomes" id="UP000019150"/>
    </source>
</evidence>
<name>W5TNG1_9NOCA</name>
<proteinExistence type="predicted"/>
<dbReference type="EMBL" id="CP006850">
    <property type="protein sequence ID" value="AHH20797.1"/>
    <property type="molecule type" value="Genomic_DNA"/>
</dbReference>
<dbReference type="STRING" id="1415166.NONO_c60210"/>
<gene>
    <name evidence="2" type="ORF">NONO_c60210</name>
</gene>
<dbReference type="AlphaFoldDB" id="W5TNG1"/>
<dbReference type="PATRIC" id="fig|1415166.3.peg.6199"/>
<dbReference type="HOGENOM" id="CLU_3009750_0_0_11"/>
<accession>W5TNG1</accession>
<dbReference type="KEGG" id="nno:NONO_c60210"/>
<dbReference type="RefSeq" id="WP_158436379.1">
    <property type="nucleotide sequence ID" value="NZ_CP006850.1"/>
</dbReference>